<evidence type="ECO:0000313" key="3">
    <source>
        <dbReference type="Proteomes" id="UP000001645"/>
    </source>
</evidence>
<dbReference type="GeneTree" id="ENSGT00940000154915"/>
<dbReference type="Proteomes" id="UP000001645">
    <property type="component" value="Chromosome 16"/>
</dbReference>
<dbReference type="Pfam" id="PF00675">
    <property type="entry name" value="Peptidase_M16"/>
    <property type="match status" value="1"/>
</dbReference>
<dbReference type="InterPro" id="IPR011249">
    <property type="entry name" value="Metalloenz_LuxS/M16"/>
</dbReference>
<dbReference type="GO" id="GO:0005739">
    <property type="term" value="C:mitochondrion"/>
    <property type="evidence" value="ECO:0007669"/>
    <property type="project" value="TreeGrafter"/>
</dbReference>
<feature type="domain" description="Peptidase M16 N-terminal" evidence="1">
    <location>
        <begin position="38"/>
        <end position="73"/>
    </location>
</feature>
<proteinExistence type="predicted"/>
<reference evidence="2" key="2">
    <citation type="submission" date="2025-08" db="UniProtKB">
        <authorList>
            <consortium name="Ensembl"/>
        </authorList>
    </citation>
    <scope>IDENTIFICATION</scope>
</reference>
<dbReference type="InterPro" id="IPR011765">
    <property type="entry name" value="Pept_M16_N"/>
</dbReference>
<evidence type="ECO:0000313" key="2">
    <source>
        <dbReference type="Ensembl" id="ENSMGAP00000032445.1"/>
    </source>
</evidence>
<dbReference type="Ensembl" id="ENSMGAT00000033624.1">
    <property type="protein sequence ID" value="ENSMGAP00000032445.1"/>
    <property type="gene ID" value="ENSMGAG00000017851.1"/>
</dbReference>
<dbReference type="InterPro" id="IPR050361">
    <property type="entry name" value="MPP/UQCRC_Complex"/>
</dbReference>
<protein>
    <recommendedName>
        <fullName evidence="1">Peptidase M16 N-terminal domain-containing protein</fullName>
    </recommendedName>
</protein>
<sequence length="166" mass="17457">TGRFGLEAKQNCGSTPSCSETQMLLLMQITKLPNGLIIASLENFSPASRIGVFIKAGSRYETTANLGTAHLLRLASPLVGGYSASAFGGHRVVEDLGWQRAAVCKSLCLAADSARYLLAGDASTGETPLLCGSAVCVELCSLMLSLAAYLMCLCHTRMGLVVLQLQ</sequence>
<dbReference type="InParanoid" id="A0A803YKZ7"/>
<accession>A0A803YKZ7</accession>
<evidence type="ECO:0000259" key="1">
    <source>
        <dbReference type="Pfam" id="PF00675"/>
    </source>
</evidence>
<reference evidence="2" key="3">
    <citation type="submission" date="2025-09" db="UniProtKB">
        <authorList>
            <consortium name="Ensembl"/>
        </authorList>
    </citation>
    <scope>IDENTIFICATION</scope>
</reference>
<dbReference type="PANTHER" id="PTHR11851">
    <property type="entry name" value="METALLOPROTEASE"/>
    <property type="match status" value="1"/>
</dbReference>
<dbReference type="PANTHER" id="PTHR11851:SF226">
    <property type="entry name" value="CYTOCHROME B-C1 COMPLEX SUBUNIT 2, MITOCHONDRIAL"/>
    <property type="match status" value="1"/>
</dbReference>
<organism evidence="2 3">
    <name type="scientific">Meleagris gallopavo</name>
    <name type="common">Wild turkey</name>
    <dbReference type="NCBI Taxonomy" id="9103"/>
    <lineage>
        <taxon>Eukaryota</taxon>
        <taxon>Metazoa</taxon>
        <taxon>Chordata</taxon>
        <taxon>Craniata</taxon>
        <taxon>Vertebrata</taxon>
        <taxon>Euteleostomi</taxon>
        <taxon>Archelosauria</taxon>
        <taxon>Archosauria</taxon>
        <taxon>Dinosauria</taxon>
        <taxon>Saurischia</taxon>
        <taxon>Theropoda</taxon>
        <taxon>Coelurosauria</taxon>
        <taxon>Aves</taxon>
        <taxon>Neognathae</taxon>
        <taxon>Galloanserae</taxon>
        <taxon>Galliformes</taxon>
        <taxon>Phasianidae</taxon>
        <taxon>Meleagridinae</taxon>
        <taxon>Meleagris</taxon>
    </lineage>
</organism>
<name>A0A803YKZ7_MELGA</name>
<keyword evidence="3" id="KW-1185">Reference proteome</keyword>
<reference evidence="2 3" key="1">
    <citation type="journal article" date="2010" name="PLoS Biol.">
        <title>Multi-platform next-generation sequencing of the domestic turkey (Meleagris gallopavo): genome assembly and analysis.</title>
        <authorList>
            <person name="Dalloul R.A."/>
            <person name="Long J.A."/>
            <person name="Zimin A.V."/>
            <person name="Aslam L."/>
            <person name="Beal K."/>
            <person name="Blomberg L.A."/>
            <person name="Bouffard P."/>
            <person name="Burt D.W."/>
            <person name="Crasta O."/>
            <person name="Crooijmans R.P."/>
            <person name="Cooper K."/>
            <person name="Coulombe R.A."/>
            <person name="De S."/>
            <person name="Delany M.E."/>
            <person name="Dodgson J.B."/>
            <person name="Dong J.J."/>
            <person name="Evans C."/>
            <person name="Frederickson K.M."/>
            <person name="Flicek P."/>
            <person name="Florea L."/>
            <person name="Folkerts O."/>
            <person name="Groenen M.A."/>
            <person name="Harkins T.T."/>
            <person name="Herrero J."/>
            <person name="Hoffmann S."/>
            <person name="Megens H.J."/>
            <person name="Jiang A."/>
            <person name="de Jong P."/>
            <person name="Kaiser P."/>
            <person name="Kim H."/>
            <person name="Kim K.W."/>
            <person name="Kim S."/>
            <person name="Langenberger D."/>
            <person name="Lee M.K."/>
            <person name="Lee T."/>
            <person name="Mane S."/>
            <person name="Marcais G."/>
            <person name="Marz M."/>
            <person name="McElroy A.P."/>
            <person name="Modise T."/>
            <person name="Nefedov M."/>
            <person name="Notredame C."/>
            <person name="Paton I.R."/>
            <person name="Payne W.S."/>
            <person name="Pertea G."/>
            <person name="Prickett D."/>
            <person name="Puiu D."/>
            <person name="Qioa D."/>
            <person name="Raineri E."/>
            <person name="Ruffier M."/>
            <person name="Salzberg S.L."/>
            <person name="Schatz M.C."/>
            <person name="Scheuring C."/>
            <person name="Schmidt C.J."/>
            <person name="Schroeder S."/>
            <person name="Searle S.M."/>
            <person name="Smith E.J."/>
            <person name="Smith J."/>
            <person name="Sonstegard T.S."/>
            <person name="Stadler P.F."/>
            <person name="Tafer H."/>
            <person name="Tu Z.J."/>
            <person name="Van Tassell C.P."/>
            <person name="Vilella A.J."/>
            <person name="Williams K.P."/>
            <person name="Yorke J.A."/>
            <person name="Zhang L."/>
            <person name="Zhang H.B."/>
            <person name="Zhang X."/>
            <person name="Zhang Y."/>
            <person name="Reed K.M."/>
        </authorList>
    </citation>
    <scope>NUCLEOTIDE SEQUENCE [LARGE SCALE GENOMIC DNA]</scope>
</reference>
<dbReference type="SUPFAM" id="SSF63411">
    <property type="entry name" value="LuxS/MPP-like metallohydrolase"/>
    <property type="match status" value="1"/>
</dbReference>
<dbReference type="GO" id="GO:0046872">
    <property type="term" value="F:metal ion binding"/>
    <property type="evidence" value="ECO:0007669"/>
    <property type="project" value="InterPro"/>
</dbReference>
<dbReference type="AlphaFoldDB" id="A0A803YKZ7"/>
<dbReference type="Gene3D" id="3.30.830.10">
    <property type="entry name" value="Metalloenzyme, LuxS/M16 peptidase-like"/>
    <property type="match status" value="1"/>
</dbReference>